<dbReference type="AlphaFoldDB" id="A0A2X0RVG7"/>
<evidence type="ECO:0000313" key="1">
    <source>
        <dbReference type="EMBL" id="SPP25731.1"/>
    </source>
</evidence>
<accession>A0A2X0RVG7</accession>
<dbReference type="EMBL" id="OUNC01000001">
    <property type="protein sequence ID" value="SPP25731.1"/>
    <property type="molecule type" value="Genomic_DNA"/>
</dbReference>
<dbReference type="Proteomes" id="UP000270190">
    <property type="component" value="Unassembled WGS sequence"/>
</dbReference>
<proteinExistence type="predicted"/>
<gene>
    <name evidence="1" type="ORF">BTBSAS_10110</name>
</gene>
<sequence>MKNKPLLLNQIIGKRNLADNKKDLDFKNNILTIFKSRLETATFN</sequence>
<evidence type="ECO:0000313" key="2">
    <source>
        <dbReference type="Proteomes" id="UP000270190"/>
    </source>
</evidence>
<organism evidence="1 2">
    <name type="scientific">Brochothrix thermosphacta</name>
    <name type="common">Microbacterium thermosphactum</name>
    <dbReference type="NCBI Taxonomy" id="2756"/>
    <lineage>
        <taxon>Bacteria</taxon>
        <taxon>Bacillati</taxon>
        <taxon>Bacillota</taxon>
        <taxon>Bacilli</taxon>
        <taxon>Bacillales</taxon>
        <taxon>Listeriaceae</taxon>
        <taxon>Brochothrix</taxon>
    </lineage>
</organism>
<reference evidence="2" key="1">
    <citation type="submission" date="2018-04" db="EMBL/GenBank/DDBJ databases">
        <authorList>
            <person name="Illikoud N."/>
        </authorList>
    </citation>
    <scope>NUCLEOTIDE SEQUENCE [LARGE SCALE GENOMIC DNA]</scope>
</reference>
<protein>
    <submittedName>
        <fullName evidence="1">Uncharacterized protein</fullName>
    </submittedName>
</protein>
<name>A0A2X0RVG7_BROTH</name>